<keyword evidence="1" id="KW-0812">Transmembrane</keyword>
<organism evidence="2 3">
    <name type="scientific">Solicola gregarius</name>
    <dbReference type="NCBI Taxonomy" id="2908642"/>
    <lineage>
        <taxon>Bacteria</taxon>
        <taxon>Bacillati</taxon>
        <taxon>Actinomycetota</taxon>
        <taxon>Actinomycetes</taxon>
        <taxon>Propionibacteriales</taxon>
        <taxon>Nocardioidaceae</taxon>
        <taxon>Solicola</taxon>
    </lineage>
</organism>
<dbReference type="RefSeq" id="WP_271633906.1">
    <property type="nucleotide sequence ID" value="NZ_CP094970.1"/>
</dbReference>
<dbReference type="KEGG" id="sgrg:L0C25_21830"/>
<evidence type="ECO:0000313" key="3">
    <source>
        <dbReference type="Proteomes" id="UP001164390"/>
    </source>
</evidence>
<keyword evidence="1" id="KW-1133">Transmembrane helix</keyword>
<sequence length="121" mass="12851">MTELTAYGLCALALVVGAYAGLLTLRERSFDNALFYAVALLEVLLVAQLVGGCIALAQTGREIDGITFVAYLVTVAVVPIVAVLWGVSDKSRWGTGVMVIGMVTVAVLCLRLLDLWSGRYA</sequence>
<feature type="transmembrane region" description="Helical" evidence="1">
    <location>
        <begin position="68"/>
        <end position="87"/>
    </location>
</feature>
<feature type="transmembrane region" description="Helical" evidence="1">
    <location>
        <begin position="93"/>
        <end position="113"/>
    </location>
</feature>
<keyword evidence="3" id="KW-1185">Reference proteome</keyword>
<proteinExistence type="predicted"/>
<dbReference type="Proteomes" id="UP001164390">
    <property type="component" value="Chromosome"/>
</dbReference>
<gene>
    <name evidence="2" type="ORF">L0C25_21830</name>
</gene>
<reference evidence="2" key="1">
    <citation type="submission" date="2022-01" db="EMBL/GenBank/DDBJ databases">
        <title>Nocardioidaceae gen. sp. A5X3R13.</title>
        <authorList>
            <person name="Lopez Marin M.A."/>
            <person name="Uhlik O."/>
        </authorList>
    </citation>
    <scope>NUCLEOTIDE SEQUENCE</scope>
    <source>
        <strain evidence="2">A5X3R13</strain>
    </source>
</reference>
<keyword evidence="1" id="KW-0472">Membrane</keyword>
<evidence type="ECO:0000313" key="2">
    <source>
        <dbReference type="EMBL" id="UYM05130.1"/>
    </source>
</evidence>
<evidence type="ECO:0000256" key="1">
    <source>
        <dbReference type="SAM" id="Phobius"/>
    </source>
</evidence>
<feature type="transmembrane region" description="Helical" evidence="1">
    <location>
        <begin position="36"/>
        <end position="56"/>
    </location>
</feature>
<protein>
    <submittedName>
        <fullName evidence="2">Uncharacterized protein</fullName>
    </submittedName>
</protein>
<dbReference type="AlphaFoldDB" id="A0AA46YJZ4"/>
<dbReference type="EMBL" id="CP094970">
    <property type="protein sequence ID" value="UYM05130.1"/>
    <property type="molecule type" value="Genomic_DNA"/>
</dbReference>
<name>A0AA46YJZ4_9ACTN</name>
<accession>A0AA46YJZ4</accession>